<dbReference type="GO" id="GO:0004519">
    <property type="term" value="F:endonuclease activity"/>
    <property type="evidence" value="ECO:0007669"/>
    <property type="project" value="UniProtKB-KW"/>
</dbReference>
<dbReference type="Pfam" id="PF11867">
    <property type="entry name" value="T1RH-like_C"/>
    <property type="match status" value="1"/>
</dbReference>
<keyword evidence="9 10" id="KW-0238">DNA-binding</keyword>
<dbReference type="Pfam" id="PF22679">
    <property type="entry name" value="T1R_D3-like"/>
    <property type="match status" value="1"/>
</dbReference>
<dbReference type="InterPro" id="IPR051268">
    <property type="entry name" value="Type-I_R_enzyme_R_subunit"/>
</dbReference>
<name>A0ABS9EJD5_9BACT</name>
<keyword evidence="5 10" id="KW-0680">Restriction system</keyword>
<sequence length="1057" mass="119995">MTVSLGNEETLVEIPAVQFLRELPDGYSYIHGSELVPERDERDSLSSVILGRRLRESLKRLNPWMSETTVNKAALHLEKAELLGTDLLSINEAVYDAIVSLSTSLEETTEGRKIFRTVRYIDFNDPANNEFLVTRQFKVQGPNETIIPDIVIFINGIPVVVLECKSPFLETSGTENVGKQQAFQQLQRYMDNRGAMPPEGAQRLFYTNFFTGILNKYHAYVGTVSSSYQNYLEWKDPYPFPADSVDGDCAQNLMLLGTLTKTNLLDLMENFILFEGDPATGRKVKKIARYQQYRAVNKALERLRTGKTRETRGGVIWHTQGSGKSLTMVLLSRKIRRTPELSDATIVVVTDRVDLDRQITGTFNRTLEKITAPVQAGSVKELMALLTQASLQIILTTIHKFAGEEEAETAITARFGDGETSLRYVKEFPVLTTKSNVIVLADEAHRSQYKDLAMNMRNALPNAAFIGFTGTPIDREDKSTRRTFGDYIDRYSIQQSVEDGATVMIVYEGRKPELHITDDTLSDLFDREFSDRSDDEREAIKARYATRLSIVEADGRIDDIMTDILHHYSEAIYPNGFKAQIVCVSREACVKYKNAFDRLKTKVLGDEIGNHVEARIIFSGTNNDPPRLRAHHTTKSEKDVLIDGFRKPLDESPLCFLIVKDMLLTGFDAPVEQVMYLDRPLKDHNLLQAIARVNRTCGAKKKCGYIVDYFGVSDRLQEALAIFDTADIGTPMTSVSELYPQMESYHRAGMSLFKGVDPTDLDALVGRLEPENRRAEFETAYKRFATSVERILPQKIDVKYLNDLRWLAYVRIAAKARYEADKRLDISDCGEKVKKLISDHIESEGIRQWINPVTLFDTDFKDKLDALGSKKAVASAMEHAARRAITARFDENPTHYTNLLEKLKEILKQTEGEWERRREQLEKLHEEIRSGEQSEAEKLGFDVREYALYAAIRDRLEKAAVRAQDRGQRVASPSGSRAEDMETVDCDGLAREMTLEAQRTIEKNAVIDWTGNTTKVGLVERALLHLMNIRYHRILPLGQRKSLAAELLDLARKHFRK</sequence>
<evidence type="ECO:0000256" key="2">
    <source>
        <dbReference type="ARBA" id="ARBA00008598"/>
    </source>
</evidence>
<evidence type="ECO:0000256" key="1">
    <source>
        <dbReference type="ARBA" id="ARBA00000851"/>
    </source>
</evidence>
<keyword evidence="11" id="KW-0175">Coiled coil</keyword>
<dbReference type="InterPro" id="IPR004473">
    <property type="entry name" value="Restrct_endonuc_typeI_HsdR"/>
</dbReference>
<keyword evidence="4 10" id="KW-0547">Nucleotide-binding</keyword>
<dbReference type="InterPro" id="IPR027417">
    <property type="entry name" value="P-loop_NTPase"/>
</dbReference>
<feature type="coiled-coil region" evidence="11">
    <location>
        <begin position="900"/>
        <end position="927"/>
    </location>
</feature>
<evidence type="ECO:0000256" key="8">
    <source>
        <dbReference type="ARBA" id="ARBA00022840"/>
    </source>
</evidence>
<dbReference type="NCBIfam" id="TIGR00348">
    <property type="entry name" value="hsdR"/>
    <property type="match status" value="1"/>
</dbReference>
<evidence type="ECO:0000256" key="5">
    <source>
        <dbReference type="ARBA" id="ARBA00022747"/>
    </source>
</evidence>
<dbReference type="Proteomes" id="UP001200430">
    <property type="component" value="Unassembled WGS sequence"/>
</dbReference>
<dbReference type="InterPro" id="IPR014001">
    <property type="entry name" value="Helicase_ATP-bd"/>
</dbReference>
<evidence type="ECO:0000259" key="12">
    <source>
        <dbReference type="PROSITE" id="PS51192"/>
    </source>
</evidence>
<dbReference type="CDD" id="cd22332">
    <property type="entry name" value="HsdR_N"/>
    <property type="match status" value="1"/>
</dbReference>
<proteinExistence type="inferred from homology"/>
<keyword evidence="6 13" id="KW-0255">Endonuclease</keyword>
<keyword evidence="8 10" id="KW-0067">ATP-binding</keyword>
<evidence type="ECO:0000313" key="14">
    <source>
        <dbReference type="Proteomes" id="UP001200430"/>
    </source>
</evidence>
<dbReference type="CDD" id="cd18030">
    <property type="entry name" value="DEXHc_RE_I_HsdR"/>
    <property type="match status" value="1"/>
</dbReference>
<dbReference type="SMART" id="SM00487">
    <property type="entry name" value="DEXDc"/>
    <property type="match status" value="1"/>
</dbReference>
<dbReference type="Pfam" id="PF18766">
    <property type="entry name" value="SWI2_SNF2"/>
    <property type="match status" value="1"/>
</dbReference>
<reference evidence="13 14" key="1">
    <citation type="submission" date="2022-01" db="EMBL/GenBank/DDBJ databases">
        <title>Dethiosulfovibrio faecalis sp. nov., a novel proteolytic, non-sulfur-reducing bacterium isolated from a marine aquaculture solid waste bioreactor.</title>
        <authorList>
            <person name="Grabowski S."/>
            <person name="Apolinario E."/>
            <person name="Schneider N."/>
            <person name="Marshall C.W."/>
            <person name="Sowers K.R."/>
        </authorList>
    </citation>
    <scope>NUCLEOTIDE SEQUENCE [LARGE SCALE GENOMIC DNA]</scope>
    <source>
        <strain evidence="13 14">DSM 12537</strain>
    </source>
</reference>
<comment type="similarity">
    <text evidence="2 10">Belongs to the HsdR family.</text>
</comment>
<dbReference type="InterPro" id="IPR055180">
    <property type="entry name" value="HsdR_RecA-like_helicase_dom_2"/>
</dbReference>
<organism evidence="13 14">
    <name type="scientific">Dethiosulfovibrio marinus</name>
    <dbReference type="NCBI Taxonomy" id="133532"/>
    <lineage>
        <taxon>Bacteria</taxon>
        <taxon>Thermotogati</taxon>
        <taxon>Synergistota</taxon>
        <taxon>Synergistia</taxon>
        <taxon>Synergistales</taxon>
        <taxon>Dethiosulfovibrionaceae</taxon>
        <taxon>Dethiosulfovibrio</taxon>
    </lineage>
</organism>
<dbReference type="Pfam" id="PF04313">
    <property type="entry name" value="HSDR_N"/>
    <property type="match status" value="1"/>
</dbReference>
<evidence type="ECO:0000256" key="11">
    <source>
        <dbReference type="SAM" id="Coils"/>
    </source>
</evidence>
<dbReference type="SUPFAM" id="SSF52540">
    <property type="entry name" value="P-loop containing nucleoside triphosphate hydrolases"/>
    <property type="match status" value="2"/>
</dbReference>
<comment type="catalytic activity">
    <reaction evidence="1 10">
        <text>Endonucleolytic cleavage of DNA to give random double-stranded fragments with terminal 5'-phosphates, ATP is simultaneously hydrolyzed.</text>
        <dbReference type="EC" id="3.1.21.3"/>
    </reaction>
</comment>
<evidence type="ECO:0000256" key="9">
    <source>
        <dbReference type="ARBA" id="ARBA00023125"/>
    </source>
</evidence>
<evidence type="ECO:0000256" key="6">
    <source>
        <dbReference type="ARBA" id="ARBA00022759"/>
    </source>
</evidence>
<evidence type="ECO:0000256" key="4">
    <source>
        <dbReference type="ARBA" id="ARBA00022741"/>
    </source>
</evidence>
<keyword evidence="7 10" id="KW-0378">Hydrolase</keyword>
<evidence type="ECO:0000256" key="7">
    <source>
        <dbReference type="ARBA" id="ARBA00022801"/>
    </source>
</evidence>
<comment type="function">
    <text evidence="10">Subunit R is required for both nuclease and ATPase activities, but not for modification.</text>
</comment>
<dbReference type="PANTHER" id="PTHR30195">
    <property type="entry name" value="TYPE I SITE-SPECIFIC DEOXYRIBONUCLEASE PROTEIN SUBUNIT M AND R"/>
    <property type="match status" value="1"/>
</dbReference>
<dbReference type="PROSITE" id="PS51192">
    <property type="entry name" value="HELICASE_ATP_BIND_1"/>
    <property type="match status" value="1"/>
</dbReference>
<dbReference type="PANTHER" id="PTHR30195:SF15">
    <property type="entry name" value="TYPE I RESTRICTION ENZYME HINDI ENDONUCLEASE SUBUNIT"/>
    <property type="match status" value="1"/>
</dbReference>
<dbReference type="CDD" id="cd18800">
    <property type="entry name" value="SF2_C_EcoR124I-like"/>
    <property type="match status" value="1"/>
</dbReference>
<comment type="subunit">
    <text evidence="10">The type I restriction/modification system is composed of three polypeptides R, M and S.</text>
</comment>
<dbReference type="Gene3D" id="3.90.1570.50">
    <property type="match status" value="1"/>
</dbReference>
<dbReference type="Gene3D" id="3.40.50.300">
    <property type="entry name" value="P-loop containing nucleotide triphosphate hydrolases"/>
    <property type="match status" value="2"/>
</dbReference>
<dbReference type="RefSeq" id="WP_236097643.1">
    <property type="nucleotide sequence ID" value="NZ_JAKGUD010000001.1"/>
</dbReference>
<feature type="domain" description="Helicase ATP-binding" evidence="12">
    <location>
        <begin position="305"/>
        <end position="490"/>
    </location>
</feature>
<dbReference type="InterPro" id="IPR007409">
    <property type="entry name" value="Restrct_endonuc_type1_HsdR_N"/>
</dbReference>
<dbReference type="InterPro" id="IPR021810">
    <property type="entry name" value="T1RH-like_C"/>
</dbReference>
<evidence type="ECO:0000313" key="13">
    <source>
        <dbReference type="EMBL" id="MCF4141314.1"/>
    </source>
</evidence>
<evidence type="ECO:0000256" key="10">
    <source>
        <dbReference type="RuleBase" id="RU364115"/>
    </source>
</evidence>
<dbReference type="EMBL" id="JAKGUD010000001">
    <property type="protein sequence ID" value="MCF4141314.1"/>
    <property type="molecule type" value="Genomic_DNA"/>
</dbReference>
<dbReference type="InterPro" id="IPR040980">
    <property type="entry name" value="SWI2_SNF2"/>
</dbReference>
<keyword evidence="14" id="KW-1185">Reference proteome</keyword>
<keyword evidence="3" id="KW-0540">Nuclease</keyword>
<comment type="caution">
    <text evidence="13">The sequence shown here is derived from an EMBL/GenBank/DDBJ whole genome shotgun (WGS) entry which is preliminary data.</text>
</comment>
<evidence type="ECO:0000256" key="3">
    <source>
        <dbReference type="ARBA" id="ARBA00022722"/>
    </source>
</evidence>
<protein>
    <recommendedName>
        <fullName evidence="10">Type I restriction enzyme endonuclease subunit</fullName>
        <shortName evidence="10">R protein</shortName>
        <ecNumber evidence="10">3.1.21.3</ecNumber>
    </recommendedName>
</protein>
<accession>A0ABS9EJD5</accession>
<gene>
    <name evidence="13" type="ORF">L2W38_00585</name>
</gene>
<dbReference type="EC" id="3.1.21.3" evidence="10"/>